<comment type="caution">
    <text evidence="1">The sequence shown here is derived from an EMBL/GenBank/DDBJ whole genome shotgun (WGS) entry which is preliminary data.</text>
</comment>
<protein>
    <submittedName>
        <fullName evidence="1">Uncharacterized protein</fullName>
    </submittedName>
</protein>
<gene>
    <name evidence="1" type="ORF">T05_2639</name>
</gene>
<accession>A0A0V0TES3</accession>
<evidence type="ECO:0000313" key="2">
    <source>
        <dbReference type="Proteomes" id="UP000055048"/>
    </source>
</evidence>
<evidence type="ECO:0000313" key="1">
    <source>
        <dbReference type="EMBL" id="KRX37027.1"/>
    </source>
</evidence>
<dbReference type="AlphaFoldDB" id="A0A0V0TES3"/>
<proteinExistence type="predicted"/>
<keyword evidence="2" id="KW-1185">Reference proteome</keyword>
<reference evidence="1 2" key="1">
    <citation type="submission" date="2015-01" db="EMBL/GenBank/DDBJ databases">
        <title>Evolution of Trichinella species and genotypes.</title>
        <authorList>
            <person name="Korhonen P.K."/>
            <person name="Edoardo P."/>
            <person name="Giuseppe L.R."/>
            <person name="Gasser R.B."/>
        </authorList>
    </citation>
    <scope>NUCLEOTIDE SEQUENCE [LARGE SCALE GENOMIC DNA]</scope>
    <source>
        <strain evidence="1">ISS417</strain>
    </source>
</reference>
<name>A0A0V0TES3_9BILA</name>
<dbReference type="Proteomes" id="UP000055048">
    <property type="component" value="Unassembled WGS sequence"/>
</dbReference>
<sequence>MPRIRGNRALSVYIREETCDSEASVPQNFNESYAVFHSLRSQQLKMSTNDKDEKNDQSCHPAAKTSIGPTSLFCHAQITTTITTNRRRN</sequence>
<dbReference type="EMBL" id="JYDJ01000330">
    <property type="protein sequence ID" value="KRX37027.1"/>
    <property type="molecule type" value="Genomic_DNA"/>
</dbReference>
<organism evidence="1 2">
    <name type="scientific">Trichinella murrelli</name>
    <dbReference type="NCBI Taxonomy" id="144512"/>
    <lineage>
        <taxon>Eukaryota</taxon>
        <taxon>Metazoa</taxon>
        <taxon>Ecdysozoa</taxon>
        <taxon>Nematoda</taxon>
        <taxon>Enoplea</taxon>
        <taxon>Dorylaimia</taxon>
        <taxon>Trichinellida</taxon>
        <taxon>Trichinellidae</taxon>
        <taxon>Trichinella</taxon>
    </lineage>
</organism>